<dbReference type="InterPro" id="IPR013328">
    <property type="entry name" value="6PGD_dom2"/>
</dbReference>
<dbReference type="InterPro" id="IPR036291">
    <property type="entry name" value="NAD(P)-bd_dom_sf"/>
</dbReference>
<evidence type="ECO:0000259" key="2">
    <source>
        <dbReference type="Pfam" id="PF03446"/>
    </source>
</evidence>
<dbReference type="Gene3D" id="1.10.1040.10">
    <property type="entry name" value="N-(1-d-carboxylethyl)-l-norvaline Dehydrogenase, domain 2"/>
    <property type="match status" value="1"/>
</dbReference>
<dbReference type="SUPFAM" id="SSF51735">
    <property type="entry name" value="NAD(P)-binding Rossmann-fold domains"/>
    <property type="match status" value="1"/>
</dbReference>
<dbReference type="PIRSF" id="PIRSF000103">
    <property type="entry name" value="HIBADH"/>
    <property type="match status" value="1"/>
</dbReference>
<evidence type="ECO:0000256" key="1">
    <source>
        <dbReference type="ARBA" id="ARBA00023002"/>
    </source>
</evidence>
<name>A0ABU9YBZ7_9SPHN</name>
<organism evidence="4 5">
    <name type="scientific">Sphingomonas oligophenolica</name>
    <dbReference type="NCBI Taxonomy" id="301154"/>
    <lineage>
        <taxon>Bacteria</taxon>
        <taxon>Pseudomonadati</taxon>
        <taxon>Pseudomonadota</taxon>
        <taxon>Alphaproteobacteria</taxon>
        <taxon>Sphingomonadales</taxon>
        <taxon>Sphingomonadaceae</taxon>
        <taxon>Sphingomonas</taxon>
    </lineage>
</organism>
<dbReference type="SUPFAM" id="SSF48179">
    <property type="entry name" value="6-phosphogluconate dehydrogenase C-terminal domain-like"/>
    <property type="match status" value="1"/>
</dbReference>
<dbReference type="EMBL" id="JBDIME010000043">
    <property type="protein sequence ID" value="MEN2793316.1"/>
    <property type="molecule type" value="Genomic_DNA"/>
</dbReference>
<protein>
    <submittedName>
        <fullName evidence="4">DUF1932 domain-containing protein</fullName>
    </submittedName>
</protein>
<dbReference type="InterPro" id="IPR006115">
    <property type="entry name" value="6PGDH_NADP-bd"/>
</dbReference>
<feature type="domain" description="6-phosphogluconate dehydrogenase NADP-binding" evidence="2">
    <location>
        <begin position="39"/>
        <end position="131"/>
    </location>
</feature>
<dbReference type="InterPro" id="IPR008927">
    <property type="entry name" value="6-PGluconate_DH-like_C_sf"/>
</dbReference>
<keyword evidence="1" id="KW-0560">Oxidoreductase</keyword>
<dbReference type="RefSeq" id="WP_343889919.1">
    <property type="nucleotide sequence ID" value="NZ_BAAAEH010000027.1"/>
</dbReference>
<comment type="caution">
    <text evidence="4">The sequence shown here is derived from an EMBL/GenBank/DDBJ whole genome shotgun (WGS) entry which is preliminary data.</text>
</comment>
<evidence type="ECO:0000259" key="3">
    <source>
        <dbReference type="Pfam" id="PF09130"/>
    </source>
</evidence>
<dbReference type="InterPro" id="IPR015814">
    <property type="entry name" value="Pgluconate_DH_NAD-bd_C"/>
</dbReference>
<sequence length="280" mass="28989">MALKVAMIGFGEAALAFAPGLDASLAQFDIKPGRPEIANVKCASSGEEALSGAIAALSLVTADQALQAATDSVAHLEAGAFWFDMNSVAPDTKRSGSRMVEAAGGRYVDVAVMAPVHPARTAVPLLLSGPHAEDGAALLRAIGFTKVRIVEGAVGRASSIKMIRSVMVKGIEALTAECVLAADRAGVLDEVLASLDASPPPPDWKARADYNLDRMLEHGLRRAAEMEEVVKTLDALGTGSAVTRGTVVRQREIGSLGATSPEGLAAKLALLNRDRKAEAA</sequence>
<feature type="domain" description="Phosphogluconate dehydrogenase NAD-binding putative C-terminal" evidence="3">
    <location>
        <begin position="182"/>
        <end position="252"/>
    </location>
</feature>
<evidence type="ECO:0000313" key="5">
    <source>
        <dbReference type="Proteomes" id="UP001419910"/>
    </source>
</evidence>
<gene>
    <name evidence="4" type="ORF">ABC974_27095</name>
</gene>
<proteinExistence type="predicted"/>
<dbReference type="Proteomes" id="UP001419910">
    <property type="component" value="Unassembled WGS sequence"/>
</dbReference>
<keyword evidence="5" id="KW-1185">Reference proteome</keyword>
<accession>A0ABU9YBZ7</accession>
<dbReference type="Pfam" id="PF09130">
    <property type="entry name" value="DUF1932"/>
    <property type="match status" value="1"/>
</dbReference>
<evidence type="ECO:0000313" key="4">
    <source>
        <dbReference type="EMBL" id="MEN2793316.1"/>
    </source>
</evidence>
<dbReference type="Gene3D" id="3.40.50.720">
    <property type="entry name" value="NAD(P)-binding Rossmann-like Domain"/>
    <property type="match status" value="1"/>
</dbReference>
<dbReference type="Pfam" id="PF03446">
    <property type="entry name" value="NAD_binding_2"/>
    <property type="match status" value="1"/>
</dbReference>
<dbReference type="InterPro" id="IPR015815">
    <property type="entry name" value="HIBADH-related"/>
</dbReference>
<reference evidence="4 5" key="1">
    <citation type="submission" date="2024-05" db="EMBL/GenBank/DDBJ databases">
        <authorList>
            <person name="Liu Q."/>
            <person name="Xin Y.-H."/>
        </authorList>
    </citation>
    <scope>NUCLEOTIDE SEQUENCE [LARGE SCALE GENOMIC DNA]</scope>
    <source>
        <strain evidence="4 5">CGMCC 1.10181</strain>
    </source>
</reference>